<comment type="caution">
    <text evidence="1">The sequence shown here is derived from an EMBL/GenBank/DDBJ whole genome shotgun (WGS) entry which is preliminary data.</text>
</comment>
<evidence type="ECO:0000313" key="2">
    <source>
        <dbReference type="Proteomes" id="UP001596328"/>
    </source>
</evidence>
<name>A0ABD5RWH0_9EURY</name>
<gene>
    <name evidence="1" type="ORF">ACFQE1_01555</name>
</gene>
<accession>A0ABD5RWH0</accession>
<dbReference type="AlphaFoldDB" id="A0ABD5RWH0"/>
<evidence type="ECO:0000313" key="1">
    <source>
        <dbReference type="EMBL" id="MFC6723097.1"/>
    </source>
</evidence>
<reference evidence="1 2" key="1">
    <citation type="journal article" date="2019" name="Int. J. Syst. Evol. Microbiol.">
        <title>The Global Catalogue of Microorganisms (GCM) 10K type strain sequencing project: providing services to taxonomists for standard genome sequencing and annotation.</title>
        <authorList>
            <consortium name="The Broad Institute Genomics Platform"/>
            <consortium name="The Broad Institute Genome Sequencing Center for Infectious Disease"/>
            <person name="Wu L."/>
            <person name="Ma J."/>
        </authorList>
    </citation>
    <scope>NUCLEOTIDE SEQUENCE [LARGE SCALE GENOMIC DNA]</scope>
    <source>
        <strain evidence="1 2">NBRC 111368</strain>
    </source>
</reference>
<dbReference type="EMBL" id="JBHSWU010000004">
    <property type="protein sequence ID" value="MFC6723097.1"/>
    <property type="molecule type" value="Genomic_DNA"/>
</dbReference>
<proteinExistence type="predicted"/>
<keyword evidence="2" id="KW-1185">Reference proteome</keyword>
<organism evidence="1 2">
    <name type="scientific">Halobium palmae</name>
    <dbReference type="NCBI Taxonomy" id="1776492"/>
    <lineage>
        <taxon>Archaea</taxon>
        <taxon>Methanobacteriati</taxon>
        <taxon>Methanobacteriota</taxon>
        <taxon>Stenosarchaea group</taxon>
        <taxon>Halobacteria</taxon>
        <taxon>Halobacteriales</taxon>
        <taxon>Haloferacaceae</taxon>
        <taxon>Halobium</taxon>
    </lineage>
</organism>
<sequence length="105" mass="12310">MHPDARAELTEAHPADWFAEEYKRFTNYSNDSLWSGLRNLSHMEQEVRANSDCASPRAMALANESEQAREWWKLQARIVLISCLLAERQGYLYDLPWFERGEDCD</sequence>
<protein>
    <submittedName>
        <fullName evidence="1">Uncharacterized protein</fullName>
    </submittedName>
</protein>
<dbReference type="Proteomes" id="UP001596328">
    <property type="component" value="Unassembled WGS sequence"/>
</dbReference>